<evidence type="ECO:0000256" key="9">
    <source>
        <dbReference type="PIRSR" id="PIRSR600101-1"/>
    </source>
</evidence>
<name>A0A8G2EVB0_9PROT</name>
<comment type="catalytic activity">
    <reaction evidence="1 11">
        <text>an S-substituted glutathione + H2O = an S-substituted L-cysteinylglycine + L-glutamate</text>
        <dbReference type="Rhea" id="RHEA:59468"/>
        <dbReference type="ChEBI" id="CHEBI:15377"/>
        <dbReference type="ChEBI" id="CHEBI:29985"/>
        <dbReference type="ChEBI" id="CHEBI:90779"/>
        <dbReference type="ChEBI" id="CHEBI:143103"/>
        <dbReference type="EC" id="3.4.19.13"/>
    </reaction>
</comment>
<proteinExistence type="inferred from homology"/>
<evidence type="ECO:0000256" key="4">
    <source>
        <dbReference type="ARBA" id="ARBA00022679"/>
    </source>
</evidence>
<keyword evidence="4 11" id="KW-0808">Transferase</keyword>
<dbReference type="GO" id="GO:0036374">
    <property type="term" value="F:glutathione hydrolase activity"/>
    <property type="evidence" value="ECO:0007669"/>
    <property type="project" value="UniProtKB-UniRule"/>
</dbReference>
<dbReference type="InterPro" id="IPR043137">
    <property type="entry name" value="GGT_ssub_C"/>
</dbReference>
<dbReference type="InterPro" id="IPR029055">
    <property type="entry name" value="Ntn_hydrolases_N"/>
</dbReference>
<evidence type="ECO:0000256" key="1">
    <source>
        <dbReference type="ARBA" id="ARBA00001049"/>
    </source>
</evidence>
<dbReference type="SUPFAM" id="SSF56235">
    <property type="entry name" value="N-terminal nucleophile aminohydrolases (Ntn hydrolases)"/>
    <property type="match status" value="1"/>
</dbReference>
<dbReference type="PRINTS" id="PR01210">
    <property type="entry name" value="GGTRANSPTASE"/>
</dbReference>
<feature type="signal peptide" evidence="13">
    <location>
        <begin position="1"/>
        <end position="27"/>
    </location>
</feature>
<dbReference type="EMBL" id="FNBW01000001">
    <property type="protein sequence ID" value="SDF18877.1"/>
    <property type="molecule type" value="Genomic_DNA"/>
</dbReference>
<dbReference type="UniPathway" id="UPA00204"/>
<dbReference type="OrthoDB" id="9781342at2"/>
<keyword evidence="5 11" id="KW-0378">Hydrolase</keyword>
<feature type="active site" description="Nucleophile" evidence="9">
    <location>
        <position position="389"/>
    </location>
</feature>
<dbReference type="Proteomes" id="UP000198615">
    <property type="component" value="Unassembled WGS sequence"/>
</dbReference>
<comment type="caution">
    <text evidence="14">The sequence shown here is derived from an EMBL/GenBank/DDBJ whole genome shotgun (WGS) entry which is preliminary data.</text>
</comment>
<feature type="binding site" evidence="10">
    <location>
        <begin position="460"/>
        <end position="461"/>
    </location>
    <ligand>
        <name>L-glutamate</name>
        <dbReference type="ChEBI" id="CHEBI:29985"/>
    </ligand>
</feature>
<comment type="catalytic activity">
    <reaction evidence="2 11">
        <text>glutathione + H2O = L-cysteinylglycine + L-glutamate</text>
        <dbReference type="Rhea" id="RHEA:28807"/>
        <dbReference type="ChEBI" id="CHEBI:15377"/>
        <dbReference type="ChEBI" id="CHEBI:29985"/>
        <dbReference type="ChEBI" id="CHEBI:57925"/>
        <dbReference type="ChEBI" id="CHEBI:61694"/>
        <dbReference type="EC" id="3.4.19.13"/>
    </reaction>
</comment>
<evidence type="ECO:0000313" key="14">
    <source>
        <dbReference type="EMBL" id="SDF18877.1"/>
    </source>
</evidence>
<dbReference type="AlphaFoldDB" id="A0A8G2EVB0"/>
<dbReference type="Pfam" id="PF01019">
    <property type="entry name" value="G_glu_transpept"/>
    <property type="match status" value="1"/>
</dbReference>
<dbReference type="GO" id="GO:0006751">
    <property type="term" value="P:glutathione catabolic process"/>
    <property type="evidence" value="ECO:0007669"/>
    <property type="project" value="UniProtKB-UniRule"/>
</dbReference>
<evidence type="ECO:0000313" key="15">
    <source>
        <dbReference type="Proteomes" id="UP000198615"/>
    </source>
</evidence>
<comment type="PTM">
    <text evidence="11">Cleaved by autocatalysis into a large and a small subunit.</text>
</comment>
<dbReference type="GO" id="GO:0006750">
    <property type="term" value="P:glutathione biosynthetic process"/>
    <property type="evidence" value="ECO:0007669"/>
    <property type="project" value="UniProtKB-KW"/>
</dbReference>
<sequence>MLTRRQISAGLIGGVLVPALAPSLARAFTPAELTGADRLFPAEASGGMVASREATATRVGVDVLAAGGNAVDAAVAVAFALAVTLPQAGNLGGGGFALVHRPADRSTHALDFREMAPAAAHRDVFLAPDGSVDSERSRYSHHAVGVPGSVAGYLDLLARFGSWPRQRVMAPAIRLAEQGIPVTRILHRNIEQRLERFRPWPATMAVIVRPDGSALQPGDVLRQPDLAASLRQISEQGAGAFYEGGIAELIAAEMTRHHGPITRADLAGYHTVWRAPVMGSYRGVGIASMPPPSSGGAHLLQMLNILEGWDLAALGHNSAAGLHRMAEAMRRAYADRAVHLGDPDFWEVPLDWITSKTYAADLRAAIDLDHASPSDTVAPGTPKAEGANTTHLSVMDRRGGAVSMTTTLNFGFGSGIVAEGTGIFLNNEMDDFSAKPGVPNAYGLVGGEANAVAAHKRPLSSMTPTLLLADGRAVGALGSPDGSRIITTVLQVILNLVDHGMNLAEATAAPRLHHQWQPDIVWVEEGVSPDTLDLLRRLGHTVEIRRAFGAAQSVLASPKGFQGMTDPRRPGGLAAGPDH</sequence>
<dbReference type="NCBIfam" id="TIGR00066">
    <property type="entry name" value="g_glut_trans"/>
    <property type="match status" value="1"/>
</dbReference>
<dbReference type="GO" id="GO:0103068">
    <property type="term" value="F:leukotriene C4 gamma-glutamyl transferase activity"/>
    <property type="evidence" value="ECO:0007669"/>
    <property type="project" value="UniProtKB-EC"/>
</dbReference>
<feature type="binding site" evidence="10">
    <location>
        <begin position="407"/>
        <end position="409"/>
    </location>
    <ligand>
        <name>L-glutamate</name>
        <dbReference type="ChEBI" id="CHEBI:29985"/>
    </ligand>
</feature>
<feature type="binding site" evidence="10">
    <location>
        <position position="482"/>
    </location>
    <ligand>
        <name>L-glutamate</name>
        <dbReference type="ChEBI" id="CHEBI:29985"/>
    </ligand>
</feature>
<dbReference type="Gene3D" id="1.10.246.130">
    <property type="match status" value="1"/>
</dbReference>
<evidence type="ECO:0000256" key="2">
    <source>
        <dbReference type="ARBA" id="ARBA00001089"/>
    </source>
</evidence>
<feature type="binding site" evidence="10">
    <location>
        <position position="113"/>
    </location>
    <ligand>
        <name>L-glutamate</name>
        <dbReference type="ChEBI" id="CHEBI:29985"/>
    </ligand>
</feature>
<dbReference type="EC" id="3.4.19.13" evidence="11"/>
<dbReference type="RefSeq" id="WP_093148071.1">
    <property type="nucleotide sequence ID" value="NZ_FNBW01000001.1"/>
</dbReference>
<accession>A0A8G2EVB0</accession>
<comment type="similarity">
    <text evidence="3 11">Belongs to the gamma-glutamyltransferase family.</text>
</comment>
<reference evidence="14 15" key="1">
    <citation type="submission" date="2016-10" db="EMBL/GenBank/DDBJ databases">
        <authorList>
            <person name="Varghese N."/>
            <person name="Submissions S."/>
        </authorList>
    </citation>
    <scope>NUCLEOTIDE SEQUENCE [LARGE SCALE GENOMIC DNA]</scope>
    <source>
        <strain evidence="14 15">DSM 18839</strain>
    </source>
</reference>
<dbReference type="InterPro" id="IPR000101">
    <property type="entry name" value="GGT_peptidase"/>
</dbReference>
<evidence type="ECO:0000256" key="7">
    <source>
        <dbReference type="ARBA" id="ARBA00023315"/>
    </source>
</evidence>
<comment type="pathway">
    <text evidence="11">Sulfur metabolism; glutathione metabolism.</text>
</comment>
<organism evidence="14 15">
    <name type="scientific">Thalassobaculum litoreum DSM 18839</name>
    <dbReference type="NCBI Taxonomy" id="1123362"/>
    <lineage>
        <taxon>Bacteria</taxon>
        <taxon>Pseudomonadati</taxon>
        <taxon>Pseudomonadota</taxon>
        <taxon>Alphaproteobacteria</taxon>
        <taxon>Rhodospirillales</taxon>
        <taxon>Thalassobaculaceae</taxon>
        <taxon>Thalassobaculum</taxon>
    </lineage>
</organism>
<evidence type="ECO:0000256" key="6">
    <source>
        <dbReference type="ARBA" id="ARBA00023145"/>
    </source>
</evidence>
<dbReference type="InterPro" id="IPR051792">
    <property type="entry name" value="GGT_bact"/>
</dbReference>
<keyword evidence="13" id="KW-0732">Signal</keyword>
<evidence type="ECO:0000256" key="5">
    <source>
        <dbReference type="ARBA" id="ARBA00022801"/>
    </source>
</evidence>
<evidence type="ECO:0000256" key="13">
    <source>
        <dbReference type="SAM" id="SignalP"/>
    </source>
</evidence>
<evidence type="ECO:0000256" key="8">
    <source>
        <dbReference type="ARBA" id="ARBA00047417"/>
    </source>
</evidence>
<keyword evidence="6 11" id="KW-0865">Zymogen</keyword>
<evidence type="ECO:0000256" key="10">
    <source>
        <dbReference type="PIRSR" id="PIRSR600101-2"/>
    </source>
</evidence>
<dbReference type="Gene3D" id="3.60.20.40">
    <property type="match status" value="1"/>
</dbReference>
<comment type="subunit">
    <text evidence="11">This enzyme consists of two polypeptide chains, which are synthesized in precursor form from a single polypeptide.</text>
</comment>
<feature type="binding site" evidence="10">
    <location>
        <position position="431"/>
    </location>
    <ligand>
        <name>L-glutamate</name>
        <dbReference type="ChEBI" id="CHEBI:29985"/>
    </ligand>
</feature>
<keyword evidence="7 11" id="KW-0012">Acyltransferase</keyword>
<comment type="catalytic activity">
    <reaction evidence="8 11">
        <text>an N-terminal (5-L-glutamyl)-[peptide] + an alpha-amino acid = 5-L-glutamyl amino acid + an N-terminal L-alpha-aminoacyl-[peptide]</text>
        <dbReference type="Rhea" id="RHEA:23904"/>
        <dbReference type="Rhea" id="RHEA-COMP:9780"/>
        <dbReference type="Rhea" id="RHEA-COMP:9795"/>
        <dbReference type="ChEBI" id="CHEBI:77644"/>
        <dbReference type="ChEBI" id="CHEBI:78597"/>
        <dbReference type="ChEBI" id="CHEBI:78599"/>
        <dbReference type="ChEBI" id="CHEBI:78608"/>
        <dbReference type="EC" id="2.3.2.2"/>
    </reaction>
</comment>
<dbReference type="PANTHER" id="PTHR43199:SF1">
    <property type="entry name" value="GLUTATHIONE HYDROLASE PROENZYME"/>
    <property type="match status" value="1"/>
</dbReference>
<feature type="region of interest" description="Disordered" evidence="12">
    <location>
        <begin position="559"/>
        <end position="579"/>
    </location>
</feature>
<dbReference type="InterPro" id="IPR043138">
    <property type="entry name" value="GGT_lsub"/>
</dbReference>
<feature type="chain" id="PRO_5034677778" description="Glutathione hydrolase proenzyme" evidence="13">
    <location>
        <begin position="28"/>
        <end position="579"/>
    </location>
</feature>
<protein>
    <recommendedName>
        <fullName evidence="11">Glutathione hydrolase proenzyme</fullName>
        <ecNumber evidence="11">2.3.2.2</ecNumber>
        <ecNumber evidence="11">3.4.19.13</ecNumber>
    </recommendedName>
    <component>
        <recommendedName>
            <fullName evidence="11">Glutathione hydrolase large chain</fullName>
        </recommendedName>
    </component>
    <component>
        <recommendedName>
            <fullName evidence="11">Glutathione hydrolase small chain</fullName>
        </recommendedName>
    </component>
</protein>
<keyword evidence="15" id="KW-1185">Reference proteome</keyword>
<dbReference type="PANTHER" id="PTHR43199">
    <property type="entry name" value="GLUTATHIONE HYDROLASE"/>
    <property type="match status" value="1"/>
</dbReference>
<evidence type="ECO:0000256" key="3">
    <source>
        <dbReference type="ARBA" id="ARBA00009381"/>
    </source>
</evidence>
<evidence type="ECO:0000256" key="12">
    <source>
        <dbReference type="SAM" id="MobiDB-lite"/>
    </source>
</evidence>
<evidence type="ECO:0000256" key="11">
    <source>
        <dbReference type="RuleBase" id="RU368036"/>
    </source>
</evidence>
<gene>
    <name evidence="14" type="ORF">SAMN05660686_00635</name>
</gene>
<keyword evidence="11" id="KW-0317">Glutathione biosynthesis</keyword>
<dbReference type="EC" id="2.3.2.2" evidence="11"/>